<evidence type="ECO:0000313" key="2">
    <source>
        <dbReference type="EMBL" id="TNV77364.1"/>
    </source>
</evidence>
<dbReference type="AlphaFoldDB" id="A0A8J8NNA0"/>
<organism evidence="2 3">
    <name type="scientific">Halteria grandinella</name>
    <dbReference type="NCBI Taxonomy" id="5974"/>
    <lineage>
        <taxon>Eukaryota</taxon>
        <taxon>Sar</taxon>
        <taxon>Alveolata</taxon>
        <taxon>Ciliophora</taxon>
        <taxon>Intramacronucleata</taxon>
        <taxon>Spirotrichea</taxon>
        <taxon>Stichotrichia</taxon>
        <taxon>Sporadotrichida</taxon>
        <taxon>Halteriidae</taxon>
        <taxon>Halteria</taxon>
    </lineage>
</organism>
<feature type="region of interest" description="Disordered" evidence="1">
    <location>
        <begin position="149"/>
        <end position="173"/>
    </location>
</feature>
<dbReference type="Pfam" id="PF07004">
    <property type="entry name" value="SHIPPO-rpt"/>
    <property type="match status" value="1"/>
</dbReference>
<comment type="caution">
    <text evidence="2">The sequence shown here is derived from an EMBL/GenBank/DDBJ whole genome shotgun (WGS) entry which is preliminary data.</text>
</comment>
<reference evidence="2" key="1">
    <citation type="submission" date="2019-06" db="EMBL/GenBank/DDBJ databases">
        <authorList>
            <person name="Zheng W."/>
        </authorList>
    </citation>
    <scope>NUCLEOTIDE SEQUENCE</scope>
    <source>
        <strain evidence="2">QDHG01</strain>
    </source>
</reference>
<gene>
    <name evidence="2" type="ORF">FGO68_gene8225</name>
</gene>
<name>A0A8J8NNA0_HALGN</name>
<keyword evidence="3" id="KW-1185">Reference proteome</keyword>
<evidence type="ECO:0000313" key="3">
    <source>
        <dbReference type="Proteomes" id="UP000785679"/>
    </source>
</evidence>
<evidence type="ECO:0000256" key="1">
    <source>
        <dbReference type="SAM" id="MobiDB-lite"/>
    </source>
</evidence>
<proteinExistence type="predicted"/>
<dbReference type="Proteomes" id="UP000785679">
    <property type="component" value="Unassembled WGS sequence"/>
</dbReference>
<protein>
    <submittedName>
        <fullName evidence="2">Uncharacterized protein</fullName>
    </submittedName>
</protein>
<accession>A0A8J8NNA0</accession>
<sequence>MTEEQQGSQNSLRKTQLIKGFTLKGRPKVSCLLAGNDLSVPALGTYDPKIQMNALGKYPLANYRNTKQVTFGQKTDQVMYKRLSQPCLIGPGSYEIKYRNQSIIKRERSPIFDISKRKSIADVARDKLTMPGPGFYKVLSEFGELPKLDKSQSKDNSVLERKSILRDSKQTKD</sequence>
<dbReference type="InterPro" id="IPR010736">
    <property type="entry name" value="SHIPPO-rpt"/>
</dbReference>
<dbReference type="OrthoDB" id="406368at2759"/>
<dbReference type="EMBL" id="RRYP01012038">
    <property type="protein sequence ID" value="TNV77364.1"/>
    <property type="molecule type" value="Genomic_DNA"/>
</dbReference>